<dbReference type="AlphaFoldDB" id="A0A0G1QDF5"/>
<protein>
    <submittedName>
        <fullName evidence="2">Protein translocase subunit SecF</fullName>
    </submittedName>
</protein>
<sequence length="162" mass="18448">MTEHYLFLGKKKKLWFTISIALFVIGIVFLAIWRLPLGIDFKGGAQIDLSFDKQVGETELREKVSQYPDVKGLIVSKTDQSVMTMRMLPITDDQHKTIIKKLGEDFGTVTERQYQIIAEYHAADDREPCLILEIWGGSSCCPTSRPGYHYRCFCNIGPLLSL</sequence>
<comment type="caution">
    <text evidence="2">The sequence shown here is derived from an EMBL/GenBank/DDBJ whole genome shotgun (WGS) entry which is preliminary data.</text>
</comment>
<evidence type="ECO:0000313" key="2">
    <source>
        <dbReference type="EMBL" id="KKU43061.1"/>
    </source>
</evidence>
<organism evidence="2 3">
    <name type="scientific">Berkelbacteria bacterium GW2011_GWA2_46_7</name>
    <dbReference type="NCBI Taxonomy" id="1618335"/>
    <lineage>
        <taxon>Bacteria</taxon>
        <taxon>Candidatus Berkelbacteria</taxon>
    </lineage>
</organism>
<reference evidence="2 3" key="1">
    <citation type="journal article" date="2015" name="Nature">
        <title>rRNA introns, odd ribosomes, and small enigmatic genomes across a large radiation of phyla.</title>
        <authorList>
            <person name="Brown C.T."/>
            <person name="Hug L.A."/>
            <person name="Thomas B.C."/>
            <person name="Sharon I."/>
            <person name="Castelle C.J."/>
            <person name="Singh A."/>
            <person name="Wilkins M.J."/>
            <person name="Williams K.H."/>
            <person name="Banfield J.F."/>
        </authorList>
    </citation>
    <scope>NUCLEOTIDE SEQUENCE [LARGE SCALE GENOMIC DNA]</scope>
</reference>
<evidence type="ECO:0000313" key="3">
    <source>
        <dbReference type="Proteomes" id="UP000034487"/>
    </source>
</evidence>
<name>A0A0G1QDF5_9BACT</name>
<keyword evidence="1" id="KW-0472">Membrane</keyword>
<dbReference type="Proteomes" id="UP000034487">
    <property type="component" value="Unassembled WGS sequence"/>
</dbReference>
<accession>A0A0G1QDF5</accession>
<keyword evidence="1" id="KW-1133">Transmembrane helix</keyword>
<evidence type="ECO:0000256" key="1">
    <source>
        <dbReference type="SAM" id="Phobius"/>
    </source>
</evidence>
<dbReference type="EMBL" id="LCMV01000038">
    <property type="protein sequence ID" value="KKU43061.1"/>
    <property type="molecule type" value="Genomic_DNA"/>
</dbReference>
<feature type="transmembrane region" description="Helical" evidence="1">
    <location>
        <begin position="14"/>
        <end position="33"/>
    </location>
</feature>
<dbReference type="InterPro" id="IPR022646">
    <property type="entry name" value="SecD/SecF_CS"/>
</dbReference>
<keyword evidence="1" id="KW-0812">Transmembrane</keyword>
<dbReference type="Pfam" id="PF07549">
    <property type="entry name" value="Sec_GG"/>
    <property type="match status" value="1"/>
</dbReference>
<gene>
    <name evidence="2" type="ORF">UX60_C0038G0008</name>
</gene>
<proteinExistence type="predicted"/>